<dbReference type="InterPro" id="IPR055066">
    <property type="entry name" value="AASDHPPT_N"/>
</dbReference>
<dbReference type="Pfam" id="PF22624">
    <property type="entry name" value="AASDHPPT_N"/>
    <property type="match status" value="1"/>
</dbReference>
<comment type="similarity">
    <text evidence="1">Belongs to the P-Pant transferase superfamily. Gsp/Sfp/HetI/AcpT family.</text>
</comment>
<dbReference type="Proteomes" id="UP000541470">
    <property type="component" value="Unassembled WGS sequence"/>
</dbReference>
<dbReference type="GO" id="GO:0005829">
    <property type="term" value="C:cytosol"/>
    <property type="evidence" value="ECO:0007669"/>
    <property type="project" value="TreeGrafter"/>
</dbReference>
<evidence type="ECO:0000313" key="5">
    <source>
        <dbReference type="EMBL" id="NML76766.1"/>
    </source>
</evidence>
<evidence type="ECO:0000259" key="4">
    <source>
        <dbReference type="Pfam" id="PF22624"/>
    </source>
</evidence>
<evidence type="ECO:0000259" key="3">
    <source>
        <dbReference type="Pfam" id="PF01648"/>
    </source>
</evidence>
<dbReference type="GO" id="GO:0008897">
    <property type="term" value="F:holo-[acyl-carrier-protein] synthase activity"/>
    <property type="evidence" value="ECO:0007669"/>
    <property type="project" value="InterPro"/>
</dbReference>
<reference evidence="5 6" key="1">
    <citation type="submission" date="2020-04" db="EMBL/GenBank/DDBJ databases">
        <title>Rhizobium sp. S-51 isolated from soil.</title>
        <authorList>
            <person name="Dahal R.H."/>
        </authorList>
    </citation>
    <scope>NUCLEOTIDE SEQUENCE [LARGE SCALE GENOMIC DNA]</scope>
    <source>
        <strain evidence="5 6">S-51</strain>
    </source>
</reference>
<dbReference type="InterPro" id="IPR037143">
    <property type="entry name" value="4-PPantetheinyl_Trfase_dom_sf"/>
</dbReference>
<keyword evidence="2 5" id="KW-0808">Transferase</keyword>
<gene>
    <name evidence="5" type="ORF">HHL25_21740</name>
</gene>
<proteinExistence type="inferred from homology"/>
<dbReference type="PANTHER" id="PTHR12215:SF10">
    <property type="entry name" value="L-AMINOADIPATE-SEMIALDEHYDE DEHYDROGENASE-PHOSPHOPANTETHEINYL TRANSFERASE"/>
    <property type="match status" value="1"/>
</dbReference>
<dbReference type="InterPro" id="IPR008278">
    <property type="entry name" value="4-PPantetheinyl_Trfase_dom"/>
</dbReference>
<dbReference type="EMBL" id="JABBGK010000008">
    <property type="protein sequence ID" value="NML76766.1"/>
    <property type="molecule type" value="Genomic_DNA"/>
</dbReference>
<feature type="domain" description="4'-phosphopantetheinyl transferase N-terminal" evidence="4">
    <location>
        <begin position="34"/>
        <end position="113"/>
    </location>
</feature>
<protein>
    <submittedName>
        <fullName evidence="5">4'-phosphopantetheinyl transferase superfamily protein</fullName>
    </submittedName>
</protein>
<dbReference type="Gene3D" id="3.90.470.20">
    <property type="entry name" value="4'-phosphopantetheinyl transferase domain"/>
    <property type="match status" value="2"/>
</dbReference>
<evidence type="ECO:0000256" key="1">
    <source>
        <dbReference type="ARBA" id="ARBA00010990"/>
    </source>
</evidence>
<dbReference type="RefSeq" id="WP_169595335.1">
    <property type="nucleotide sequence ID" value="NZ_JABBGK010000008.1"/>
</dbReference>
<accession>A0A7Y0B083</accession>
<dbReference type="PANTHER" id="PTHR12215">
    <property type="entry name" value="PHOSPHOPANTETHEINE TRANSFERASE"/>
    <property type="match status" value="1"/>
</dbReference>
<keyword evidence="6" id="KW-1185">Reference proteome</keyword>
<sequence>MTTTFDRSGASPALIDVWSWSLNRSPSGIPDPAALLSPDERARATRFARTRDAERYIVGRSTLRIVLATYLDRHPEELVFAYNEFGKPCLAEEDGSDLHFNLSHSEDIAVLAVSDRFPLGIDIEAEKPIAEDVAGHFFSPNECIRLRSLPLQQQQPAFYRCWTRKEAFVKAHGAGLSLALNCFDVPLVGTEGLRIERLDDTVGLAGDWSLLDLRVPRGFFGAVAAMTEGASVALRYCPGNP</sequence>
<name>A0A7Y0B083_9HYPH</name>
<dbReference type="GO" id="GO:0019878">
    <property type="term" value="P:lysine biosynthetic process via aminoadipic acid"/>
    <property type="evidence" value="ECO:0007669"/>
    <property type="project" value="TreeGrafter"/>
</dbReference>
<feature type="domain" description="4'-phosphopantetheinyl transferase" evidence="3">
    <location>
        <begin position="118"/>
        <end position="200"/>
    </location>
</feature>
<organism evidence="5 6">
    <name type="scientific">Rhizobium terricola</name>
    <dbReference type="NCBI Taxonomy" id="2728849"/>
    <lineage>
        <taxon>Bacteria</taxon>
        <taxon>Pseudomonadati</taxon>
        <taxon>Pseudomonadota</taxon>
        <taxon>Alphaproteobacteria</taxon>
        <taxon>Hyphomicrobiales</taxon>
        <taxon>Rhizobiaceae</taxon>
        <taxon>Rhizobium/Agrobacterium group</taxon>
        <taxon>Rhizobium</taxon>
    </lineage>
</organism>
<dbReference type="AlphaFoldDB" id="A0A7Y0B083"/>
<dbReference type="GO" id="GO:0000287">
    <property type="term" value="F:magnesium ion binding"/>
    <property type="evidence" value="ECO:0007669"/>
    <property type="project" value="InterPro"/>
</dbReference>
<evidence type="ECO:0000313" key="6">
    <source>
        <dbReference type="Proteomes" id="UP000541470"/>
    </source>
</evidence>
<dbReference type="InterPro" id="IPR050559">
    <property type="entry name" value="P-Pant_transferase_sf"/>
</dbReference>
<evidence type="ECO:0000256" key="2">
    <source>
        <dbReference type="ARBA" id="ARBA00022679"/>
    </source>
</evidence>
<comment type="caution">
    <text evidence="5">The sequence shown here is derived from an EMBL/GenBank/DDBJ whole genome shotgun (WGS) entry which is preliminary data.</text>
</comment>
<dbReference type="SUPFAM" id="SSF56214">
    <property type="entry name" value="4'-phosphopantetheinyl transferase"/>
    <property type="match status" value="2"/>
</dbReference>
<dbReference type="Pfam" id="PF01648">
    <property type="entry name" value="ACPS"/>
    <property type="match status" value="1"/>
</dbReference>